<dbReference type="GO" id="GO:0016477">
    <property type="term" value="P:cell migration"/>
    <property type="evidence" value="ECO:0007669"/>
    <property type="project" value="TreeGrafter"/>
</dbReference>
<accession>A0A183EA63</accession>
<reference evidence="4" key="1">
    <citation type="submission" date="2016-06" db="UniProtKB">
        <authorList>
            <consortium name="WormBaseParasite"/>
        </authorList>
    </citation>
    <scope>IDENTIFICATION</scope>
</reference>
<comment type="similarity">
    <text evidence="1">Belongs to the HEM-1/HEM-2 family.</text>
</comment>
<reference evidence="2 3" key="2">
    <citation type="submission" date="2018-11" db="EMBL/GenBank/DDBJ databases">
        <authorList>
            <consortium name="Pathogen Informatics"/>
        </authorList>
    </citation>
    <scope>NUCLEOTIDE SEQUENCE [LARGE SCALE GENOMIC DNA]</scope>
</reference>
<gene>
    <name evidence="2" type="ORF">GPUH_LOCUS17854</name>
</gene>
<evidence type="ECO:0000313" key="4">
    <source>
        <dbReference type="WBParaSite" id="GPUH_0001787901-mRNA-1"/>
    </source>
</evidence>
<sequence length="79" mass="9042">MDVPYTVEVALMKVAEKLIILNDRAVGMLTRLYNIKKACGDPKSKPQFFSEKSMEACIKHIVRKFPTIDTRSNNVTFCF</sequence>
<dbReference type="GO" id="GO:0048812">
    <property type="term" value="P:neuron projection morphogenesis"/>
    <property type="evidence" value="ECO:0007669"/>
    <property type="project" value="TreeGrafter"/>
</dbReference>
<dbReference type="GO" id="GO:0030866">
    <property type="term" value="P:cortical actin cytoskeleton organization"/>
    <property type="evidence" value="ECO:0007669"/>
    <property type="project" value="TreeGrafter"/>
</dbReference>
<dbReference type="EMBL" id="UYRT01085791">
    <property type="protein sequence ID" value="VDN30581.1"/>
    <property type="molecule type" value="Genomic_DNA"/>
</dbReference>
<evidence type="ECO:0000313" key="3">
    <source>
        <dbReference type="Proteomes" id="UP000271098"/>
    </source>
</evidence>
<dbReference type="AlphaFoldDB" id="A0A183EA63"/>
<dbReference type="Pfam" id="PF09735">
    <property type="entry name" value="Nckap1"/>
    <property type="match status" value="1"/>
</dbReference>
<proteinExistence type="inferred from homology"/>
<dbReference type="WBParaSite" id="GPUH_0001787901-mRNA-1">
    <property type="protein sequence ID" value="GPUH_0001787901-mRNA-1"/>
    <property type="gene ID" value="GPUH_0001787901"/>
</dbReference>
<protein>
    <submittedName>
        <fullName evidence="4">THUMP domain-containing protein</fullName>
    </submittedName>
</protein>
<organism evidence="4">
    <name type="scientific">Gongylonema pulchrum</name>
    <dbReference type="NCBI Taxonomy" id="637853"/>
    <lineage>
        <taxon>Eukaryota</taxon>
        <taxon>Metazoa</taxon>
        <taxon>Ecdysozoa</taxon>
        <taxon>Nematoda</taxon>
        <taxon>Chromadorea</taxon>
        <taxon>Rhabditida</taxon>
        <taxon>Spirurina</taxon>
        <taxon>Spiruromorpha</taxon>
        <taxon>Spiruroidea</taxon>
        <taxon>Gongylonematidae</taxon>
        <taxon>Gongylonema</taxon>
    </lineage>
</organism>
<name>A0A183EA63_9BILA</name>
<evidence type="ECO:0000256" key="1">
    <source>
        <dbReference type="ARBA" id="ARBA00037947"/>
    </source>
</evidence>
<evidence type="ECO:0000313" key="2">
    <source>
        <dbReference type="EMBL" id="VDN30581.1"/>
    </source>
</evidence>
<dbReference type="GO" id="GO:0031209">
    <property type="term" value="C:SCAR complex"/>
    <property type="evidence" value="ECO:0007669"/>
    <property type="project" value="TreeGrafter"/>
</dbReference>
<dbReference type="InterPro" id="IPR019137">
    <property type="entry name" value="Nck-associated_protein-1"/>
</dbReference>
<dbReference type="OrthoDB" id="548214at2759"/>
<dbReference type="Proteomes" id="UP000271098">
    <property type="component" value="Unassembled WGS sequence"/>
</dbReference>
<dbReference type="GO" id="GO:0030031">
    <property type="term" value="P:cell projection assembly"/>
    <property type="evidence" value="ECO:0007669"/>
    <property type="project" value="TreeGrafter"/>
</dbReference>
<keyword evidence="3" id="KW-1185">Reference proteome</keyword>
<dbReference type="PANTHER" id="PTHR12093">
    <property type="entry name" value="NCK-ASSOCIATED PROTEIN 1"/>
    <property type="match status" value="1"/>
</dbReference>
<dbReference type="PANTHER" id="PTHR12093:SF10">
    <property type="entry name" value="MEMBRANE-ASSOCIATED PROTEIN HEM"/>
    <property type="match status" value="1"/>
</dbReference>